<sequence>MKTILVVEDDELLRKLFSAILLGEEYNVLVAKDGLEGLQLAIAHKPDLILSDIEMLRLNGYELLEKLQQDLDLAMIPH</sequence>
<dbReference type="EMBL" id="NRQW01000082">
    <property type="protein sequence ID" value="PLZ93151.1"/>
    <property type="molecule type" value="Genomic_DNA"/>
</dbReference>
<comment type="caution">
    <text evidence="5">The sequence shown here is derived from an EMBL/GenBank/DDBJ whole genome shotgun (WGS) entry which is preliminary data.</text>
</comment>
<evidence type="ECO:0000256" key="1">
    <source>
        <dbReference type="ARBA" id="ARBA00022553"/>
    </source>
</evidence>
<dbReference type="PROSITE" id="PS50110">
    <property type="entry name" value="RESPONSE_REGULATORY"/>
    <property type="match status" value="1"/>
</dbReference>
<evidence type="ECO:0000313" key="5">
    <source>
        <dbReference type="EMBL" id="PLZ93151.1"/>
    </source>
</evidence>
<dbReference type="PANTHER" id="PTHR43547">
    <property type="entry name" value="TWO-COMPONENT HISTIDINE KINASE"/>
    <property type="match status" value="1"/>
</dbReference>
<evidence type="ECO:0000313" key="6">
    <source>
        <dbReference type="Proteomes" id="UP000235036"/>
    </source>
</evidence>
<dbReference type="RefSeq" id="WP_016867475.1">
    <property type="nucleotide sequence ID" value="NZ_CAWNVR010000022.1"/>
</dbReference>
<dbReference type="GO" id="GO:0000155">
    <property type="term" value="F:phosphorelay sensor kinase activity"/>
    <property type="evidence" value="ECO:0007669"/>
    <property type="project" value="TreeGrafter"/>
</dbReference>
<dbReference type="SUPFAM" id="SSF52172">
    <property type="entry name" value="CheY-like"/>
    <property type="match status" value="1"/>
</dbReference>
<dbReference type="Pfam" id="PF00072">
    <property type="entry name" value="Response_reg"/>
    <property type="match status" value="1"/>
</dbReference>
<name>A0A2N6K7D1_FISMU</name>
<dbReference type="Proteomes" id="UP000235036">
    <property type="component" value="Unassembled WGS sequence"/>
</dbReference>
<keyword evidence="6" id="KW-1185">Reference proteome</keyword>
<dbReference type="PANTHER" id="PTHR43547:SF2">
    <property type="entry name" value="HYBRID SIGNAL TRANSDUCTION HISTIDINE KINASE C"/>
    <property type="match status" value="1"/>
</dbReference>
<feature type="domain" description="Response regulatory" evidence="4">
    <location>
        <begin position="3"/>
        <end position="78"/>
    </location>
</feature>
<dbReference type="InterPro" id="IPR011006">
    <property type="entry name" value="CheY-like_superfamily"/>
</dbReference>
<accession>A0A2N6K7D1</accession>
<proteinExistence type="predicted"/>
<dbReference type="Gene3D" id="3.40.50.2300">
    <property type="match status" value="1"/>
</dbReference>
<organism evidence="5 6">
    <name type="scientific">Fischerella muscicola CCMEE 5323</name>
    <dbReference type="NCBI Taxonomy" id="2019572"/>
    <lineage>
        <taxon>Bacteria</taxon>
        <taxon>Bacillati</taxon>
        <taxon>Cyanobacteriota</taxon>
        <taxon>Cyanophyceae</taxon>
        <taxon>Nostocales</taxon>
        <taxon>Hapalosiphonaceae</taxon>
        <taxon>Fischerella</taxon>
    </lineage>
</organism>
<evidence type="ECO:0000259" key="4">
    <source>
        <dbReference type="PROSITE" id="PS50110"/>
    </source>
</evidence>
<evidence type="ECO:0000256" key="2">
    <source>
        <dbReference type="ARBA" id="ARBA00023012"/>
    </source>
</evidence>
<keyword evidence="2" id="KW-0902">Two-component regulatory system</keyword>
<dbReference type="AlphaFoldDB" id="A0A2N6K7D1"/>
<gene>
    <name evidence="5" type="ORF">CEN44_04010</name>
</gene>
<reference evidence="5 6" key="1">
    <citation type="submission" date="2017-08" db="EMBL/GenBank/DDBJ databases">
        <title>Genomes of Fischerella (Mastigocladus) sp. strains.</title>
        <authorList>
            <person name="Miller S.R."/>
        </authorList>
    </citation>
    <scope>NUCLEOTIDE SEQUENCE [LARGE SCALE GENOMIC DNA]</scope>
    <source>
        <strain evidence="5 6">CCMEE 5323</strain>
    </source>
</reference>
<protein>
    <submittedName>
        <fullName evidence="5">Response regulator</fullName>
    </submittedName>
</protein>
<feature type="modified residue" description="4-aspartylphosphate" evidence="3">
    <location>
        <position position="52"/>
    </location>
</feature>
<dbReference type="InterPro" id="IPR001789">
    <property type="entry name" value="Sig_transdc_resp-reg_receiver"/>
</dbReference>
<keyword evidence="1 3" id="KW-0597">Phosphoprotein</keyword>
<evidence type="ECO:0000256" key="3">
    <source>
        <dbReference type="PROSITE-ProRule" id="PRU00169"/>
    </source>
</evidence>